<evidence type="ECO:0000313" key="8">
    <source>
        <dbReference type="Proteomes" id="UP000275078"/>
    </source>
</evidence>
<protein>
    <recommendedName>
        <fullName evidence="4">Required for respiratory growth protein 9, mitochondrial</fullName>
    </recommendedName>
</protein>
<comment type="subcellular location">
    <subcellularLocation>
        <location evidence="2">Mitochondrion</location>
    </subcellularLocation>
</comment>
<feature type="region of interest" description="Disordered" evidence="6">
    <location>
        <begin position="113"/>
        <end position="193"/>
    </location>
</feature>
<dbReference type="Pfam" id="PF06413">
    <property type="entry name" value="Neugrin"/>
    <property type="match status" value="1"/>
</dbReference>
<dbReference type="InterPro" id="IPR010487">
    <property type="entry name" value="NGRN/Rrg9"/>
</dbReference>
<gene>
    <name evidence="7" type="ORF">BJ508DRAFT_411422</name>
</gene>
<comment type="similarity">
    <text evidence="3">Belongs to the RRG9 family.</text>
</comment>
<dbReference type="OrthoDB" id="5578174at2759"/>
<evidence type="ECO:0000256" key="2">
    <source>
        <dbReference type="ARBA" id="ARBA00004173"/>
    </source>
</evidence>
<keyword evidence="8" id="KW-1185">Reference proteome</keyword>
<evidence type="ECO:0000256" key="1">
    <source>
        <dbReference type="ARBA" id="ARBA00003548"/>
    </source>
</evidence>
<feature type="compositionally biased region" description="Low complexity" evidence="6">
    <location>
        <begin position="622"/>
        <end position="632"/>
    </location>
</feature>
<dbReference type="GO" id="GO:0005634">
    <property type="term" value="C:nucleus"/>
    <property type="evidence" value="ECO:0007669"/>
    <property type="project" value="TreeGrafter"/>
</dbReference>
<reference evidence="7 8" key="1">
    <citation type="journal article" date="2018" name="Nat. Ecol. Evol.">
        <title>Pezizomycetes genomes reveal the molecular basis of ectomycorrhizal truffle lifestyle.</title>
        <authorList>
            <person name="Murat C."/>
            <person name="Payen T."/>
            <person name="Noel B."/>
            <person name="Kuo A."/>
            <person name="Morin E."/>
            <person name="Chen J."/>
            <person name="Kohler A."/>
            <person name="Krizsan K."/>
            <person name="Balestrini R."/>
            <person name="Da Silva C."/>
            <person name="Montanini B."/>
            <person name="Hainaut M."/>
            <person name="Levati E."/>
            <person name="Barry K.W."/>
            <person name="Belfiori B."/>
            <person name="Cichocki N."/>
            <person name="Clum A."/>
            <person name="Dockter R.B."/>
            <person name="Fauchery L."/>
            <person name="Guy J."/>
            <person name="Iotti M."/>
            <person name="Le Tacon F."/>
            <person name="Lindquist E.A."/>
            <person name="Lipzen A."/>
            <person name="Malagnac F."/>
            <person name="Mello A."/>
            <person name="Molinier V."/>
            <person name="Miyauchi S."/>
            <person name="Poulain J."/>
            <person name="Riccioni C."/>
            <person name="Rubini A."/>
            <person name="Sitrit Y."/>
            <person name="Splivallo R."/>
            <person name="Traeger S."/>
            <person name="Wang M."/>
            <person name="Zifcakova L."/>
            <person name="Wipf D."/>
            <person name="Zambonelli A."/>
            <person name="Paolocci F."/>
            <person name="Nowrousian M."/>
            <person name="Ottonello S."/>
            <person name="Baldrian P."/>
            <person name="Spatafora J.W."/>
            <person name="Henrissat B."/>
            <person name="Nagy L.G."/>
            <person name="Aury J.M."/>
            <person name="Wincker P."/>
            <person name="Grigoriev I.V."/>
            <person name="Bonfante P."/>
            <person name="Martin F.M."/>
        </authorList>
    </citation>
    <scope>NUCLEOTIDE SEQUENCE [LARGE SCALE GENOMIC DNA]</scope>
    <source>
        <strain evidence="7 8">RN42</strain>
    </source>
</reference>
<evidence type="ECO:0000256" key="5">
    <source>
        <dbReference type="ARBA" id="ARBA00022946"/>
    </source>
</evidence>
<feature type="compositionally biased region" description="Basic and acidic residues" evidence="6">
    <location>
        <begin position="690"/>
        <end position="700"/>
    </location>
</feature>
<feature type="compositionally biased region" description="Basic and acidic residues" evidence="6">
    <location>
        <begin position="183"/>
        <end position="193"/>
    </location>
</feature>
<accession>A0A3N4IX73</accession>
<dbReference type="STRING" id="1160509.A0A3N4IX73"/>
<comment type="function">
    <text evidence="1">Required for respiratory activity and maintenance and expression of the mitochondrial genome.</text>
</comment>
<feature type="compositionally biased region" description="Basic and acidic residues" evidence="6">
    <location>
        <begin position="583"/>
        <end position="593"/>
    </location>
</feature>
<evidence type="ECO:0000313" key="7">
    <source>
        <dbReference type="EMBL" id="RPA86234.1"/>
    </source>
</evidence>
<dbReference type="PANTHER" id="PTHR13475">
    <property type="entry name" value="NEUGRIN"/>
    <property type="match status" value="1"/>
</dbReference>
<sequence>MPLPTHASPTLALARIFLRHTLTTPVILPILHPALYRLSPLHSQIRTIIKRPRNPHPTRREHWEDSEIDGYIEADEHGNIPFVEGKVTTLEMRRRGESNREGMKAYFVDGNGREGRRYRQEPGRSGMINRFVGNQRPHEEKGEDRRDNVQDRRDGGQERRGGFERGGERRGPRIGFSGEGNMEIDKDGFVKDVPDRAGKSIDELARMDRKRYGRVATNPNWSEAMDRIQEIRSLQHEHEGLADFMDQYEAGEIVDVEAPTPPTDQQQQSSQTPGVASVAQAQKLMAALTETPGSSLFKAKEEQEFQDRKALKSKSSVDKELPFQTDSLISSAQEANPDDQPYELPEEQIRFEETLSRLAQDKPIKTKPLPPLPETDWRGSTKKEIFKRLPEWLKHKYTMQKKLMGRAWRPRKKLSPDVMDAIRELQDRFPDMMMTPVLAEQFGVSIESIRRILKGGRWKPTPEEQEERMARWARRGEIIRQAKIQAGQWTSKENDEFEKRQAGAKKLGPKKEKKEKPRMLNSMESKKEAYMASERRMSRSGSSFFEDKEAETEQAREPQVEVYEVDESPKAPVFDTVSTSTPREAREYQERPVRSTTRKSTNTTEKRNNFPPNVTFAPPTESSSNSSKPKVNSRYEEHQETLQQLDFWRKRSGVSETAPWDKRARYGSNPAEIYRDREEKKKGRGRPKKKEMEVDTKKTEAELDRLVQEEDVEKQDEDKGYRVRNRML</sequence>
<feature type="compositionally biased region" description="Basic and acidic residues" evidence="6">
    <location>
        <begin position="136"/>
        <end position="171"/>
    </location>
</feature>
<dbReference type="AlphaFoldDB" id="A0A3N4IX73"/>
<dbReference type="GO" id="GO:0005739">
    <property type="term" value="C:mitochondrion"/>
    <property type="evidence" value="ECO:0007669"/>
    <property type="project" value="UniProtKB-SubCell"/>
</dbReference>
<dbReference type="EMBL" id="ML119650">
    <property type="protein sequence ID" value="RPA86234.1"/>
    <property type="molecule type" value="Genomic_DNA"/>
</dbReference>
<feature type="region of interest" description="Disordered" evidence="6">
    <location>
        <begin position="709"/>
        <end position="728"/>
    </location>
</feature>
<dbReference type="Proteomes" id="UP000275078">
    <property type="component" value="Unassembled WGS sequence"/>
</dbReference>
<name>A0A3N4IX73_ASCIM</name>
<feature type="region of interest" description="Disordered" evidence="6">
    <location>
        <begin position="257"/>
        <end position="276"/>
    </location>
</feature>
<evidence type="ECO:0000256" key="6">
    <source>
        <dbReference type="SAM" id="MobiDB-lite"/>
    </source>
</evidence>
<evidence type="ECO:0000256" key="4">
    <source>
        <dbReference type="ARBA" id="ARBA00013566"/>
    </source>
</evidence>
<feature type="compositionally biased region" description="Low complexity" evidence="6">
    <location>
        <begin position="263"/>
        <end position="273"/>
    </location>
</feature>
<feature type="compositionally biased region" description="Basic and acidic residues" evidence="6">
    <location>
        <begin position="545"/>
        <end position="559"/>
    </location>
</feature>
<feature type="compositionally biased region" description="Basic and acidic residues" evidence="6">
    <location>
        <begin position="509"/>
        <end position="537"/>
    </location>
</feature>
<feature type="compositionally biased region" description="Basic and acidic residues" evidence="6">
    <location>
        <begin position="113"/>
        <end position="122"/>
    </location>
</feature>
<keyword evidence="5" id="KW-0809">Transit peptide</keyword>
<proteinExistence type="inferred from homology"/>
<dbReference type="PANTHER" id="PTHR13475:SF3">
    <property type="entry name" value="NEUGRIN"/>
    <property type="match status" value="1"/>
</dbReference>
<feature type="region of interest" description="Disordered" evidence="6">
    <location>
        <begin position="489"/>
        <end position="700"/>
    </location>
</feature>
<feature type="compositionally biased region" description="Basic and acidic residues" evidence="6">
    <location>
        <begin position="492"/>
        <end position="501"/>
    </location>
</feature>
<organism evidence="7 8">
    <name type="scientific">Ascobolus immersus RN42</name>
    <dbReference type="NCBI Taxonomy" id="1160509"/>
    <lineage>
        <taxon>Eukaryota</taxon>
        <taxon>Fungi</taxon>
        <taxon>Dikarya</taxon>
        <taxon>Ascomycota</taxon>
        <taxon>Pezizomycotina</taxon>
        <taxon>Pezizomycetes</taxon>
        <taxon>Pezizales</taxon>
        <taxon>Ascobolaceae</taxon>
        <taxon>Ascobolus</taxon>
    </lineage>
</organism>
<evidence type="ECO:0000256" key="3">
    <source>
        <dbReference type="ARBA" id="ARBA00010895"/>
    </source>
</evidence>
<feature type="compositionally biased region" description="Polar residues" evidence="6">
    <location>
        <begin position="594"/>
        <end position="603"/>
    </location>
</feature>